<sequence length="181" mass="19437">MFEKFTKDARAAVTEALQVAMETHSDQIDGRHLLVALAERPGPARDALSGAGLDPADVGARARASITEGEALDAEVLAGVGIDLAEVERRTEASFGEGALTRARRMLRRRRRQVPFRPDARKGLELALREAVRLGSREITGGHVLLGLTRDDGSPARRVLVRAGADVDRVRQLAEGTAEAA</sequence>
<dbReference type="Proteomes" id="UP000655589">
    <property type="component" value="Unassembled WGS sequence"/>
</dbReference>
<name>A0A8H9GE51_9MICO</name>
<evidence type="ECO:0000313" key="4">
    <source>
        <dbReference type="Proteomes" id="UP000655589"/>
    </source>
</evidence>
<dbReference type="AlphaFoldDB" id="A0A8H9GE51"/>
<dbReference type="InterPro" id="IPR004176">
    <property type="entry name" value="Clp_R_N"/>
</dbReference>
<accession>A0A8H9GE51</accession>
<evidence type="ECO:0000256" key="1">
    <source>
        <dbReference type="PROSITE-ProRule" id="PRU01251"/>
    </source>
</evidence>
<keyword evidence="1" id="KW-0677">Repeat</keyword>
<evidence type="ECO:0000313" key="3">
    <source>
        <dbReference type="EMBL" id="GGM13425.1"/>
    </source>
</evidence>
<proteinExistence type="predicted"/>
<comment type="caution">
    <text evidence="3">The sequence shown here is derived from an EMBL/GenBank/DDBJ whole genome shotgun (WGS) entry which is preliminary data.</text>
</comment>
<feature type="domain" description="Clp R" evidence="2">
    <location>
        <begin position="2"/>
        <end position="181"/>
    </location>
</feature>
<organism evidence="3 4">
    <name type="scientific">Promicromonospora citrea</name>
    <dbReference type="NCBI Taxonomy" id="43677"/>
    <lineage>
        <taxon>Bacteria</taxon>
        <taxon>Bacillati</taxon>
        <taxon>Actinomycetota</taxon>
        <taxon>Actinomycetes</taxon>
        <taxon>Micrococcales</taxon>
        <taxon>Promicromonosporaceae</taxon>
        <taxon>Promicromonospora</taxon>
    </lineage>
</organism>
<dbReference type="RefSeq" id="WP_171104846.1">
    <property type="nucleotide sequence ID" value="NZ_BMPT01000002.1"/>
</dbReference>
<dbReference type="PROSITE" id="PS51903">
    <property type="entry name" value="CLP_R"/>
    <property type="match status" value="1"/>
</dbReference>
<dbReference type="Pfam" id="PF02861">
    <property type="entry name" value="Clp_N"/>
    <property type="match status" value="1"/>
</dbReference>
<reference evidence="3" key="1">
    <citation type="journal article" date="2014" name="Int. J. Syst. Evol. Microbiol.">
        <title>Complete genome sequence of Corynebacterium casei LMG S-19264T (=DSM 44701T), isolated from a smear-ripened cheese.</title>
        <authorList>
            <consortium name="US DOE Joint Genome Institute (JGI-PGF)"/>
            <person name="Walter F."/>
            <person name="Albersmeier A."/>
            <person name="Kalinowski J."/>
            <person name="Ruckert C."/>
        </authorList>
    </citation>
    <scope>NUCLEOTIDE SEQUENCE</scope>
    <source>
        <strain evidence="3">JCM 3051</strain>
    </source>
</reference>
<dbReference type="SUPFAM" id="SSF81923">
    <property type="entry name" value="Double Clp-N motif"/>
    <property type="match status" value="2"/>
</dbReference>
<gene>
    <name evidence="3" type="ORF">GCM10010102_06240</name>
</gene>
<protein>
    <submittedName>
        <fullName evidence="3">ATPase</fullName>
    </submittedName>
</protein>
<keyword evidence="4" id="KW-1185">Reference proteome</keyword>
<dbReference type="Gene3D" id="1.10.1780.10">
    <property type="entry name" value="Clp, N-terminal domain"/>
    <property type="match status" value="2"/>
</dbReference>
<reference evidence="3" key="2">
    <citation type="submission" date="2020-09" db="EMBL/GenBank/DDBJ databases">
        <authorList>
            <person name="Sun Q."/>
            <person name="Ohkuma M."/>
        </authorList>
    </citation>
    <scope>NUCLEOTIDE SEQUENCE</scope>
    <source>
        <strain evidence="3">JCM 3051</strain>
    </source>
</reference>
<dbReference type="EMBL" id="BMPT01000002">
    <property type="protein sequence ID" value="GGM13425.1"/>
    <property type="molecule type" value="Genomic_DNA"/>
</dbReference>
<evidence type="ECO:0000259" key="2">
    <source>
        <dbReference type="PROSITE" id="PS51903"/>
    </source>
</evidence>
<dbReference type="InterPro" id="IPR036628">
    <property type="entry name" value="Clp_N_dom_sf"/>
</dbReference>